<reference evidence="1" key="1">
    <citation type="submission" date="2021-02" db="EMBL/GenBank/DDBJ databases">
        <authorList>
            <person name="Dougan E. K."/>
            <person name="Rhodes N."/>
            <person name="Thang M."/>
            <person name="Chan C."/>
        </authorList>
    </citation>
    <scope>NUCLEOTIDE SEQUENCE</scope>
</reference>
<gene>
    <name evidence="1" type="ORF">PGLA2088_LOCUS37559</name>
</gene>
<evidence type="ECO:0000313" key="1">
    <source>
        <dbReference type="EMBL" id="CAE8713490.1"/>
    </source>
</evidence>
<sequence length="105" mass="11767">MKPSEETILSCVAALAGYIIHDYSSTASCLTTSWTFFVPTHAFKPHTPEASVTTRARKEDMLGIRNARLALSDRLGKAIRSWMITMQTGKLHSSEKEEKKHVVFI</sequence>
<name>A0A813L083_POLGL</name>
<organism evidence="1 2">
    <name type="scientific">Polarella glacialis</name>
    <name type="common">Dinoflagellate</name>
    <dbReference type="NCBI Taxonomy" id="89957"/>
    <lineage>
        <taxon>Eukaryota</taxon>
        <taxon>Sar</taxon>
        <taxon>Alveolata</taxon>
        <taxon>Dinophyceae</taxon>
        <taxon>Suessiales</taxon>
        <taxon>Suessiaceae</taxon>
        <taxon>Polarella</taxon>
    </lineage>
</organism>
<proteinExistence type="predicted"/>
<accession>A0A813L083</accession>
<evidence type="ECO:0000313" key="2">
    <source>
        <dbReference type="Proteomes" id="UP000626109"/>
    </source>
</evidence>
<dbReference type="Proteomes" id="UP000626109">
    <property type="component" value="Unassembled WGS sequence"/>
</dbReference>
<dbReference type="AlphaFoldDB" id="A0A813L083"/>
<protein>
    <submittedName>
        <fullName evidence="1">Uncharacterized protein</fullName>
    </submittedName>
</protein>
<dbReference type="EMBL" id="CAJNNW010032499">
    <property type="protein sequence ID" value="CAE8713490.1"/>
    <property type="molecule type" value="Genomic_DNA"/>
</dbReference>
<comment type="caution">
    <text evidence="1">The sequence shown here is derived from an EMBL/GenBank/DDBJ whole genome shotgun (WGS) entry which is preliminary data.</text>
</comment>